<comment type="caution">
    <text evidence="1">The sequence shown here is derived from an EMBL/GenBank/DDBJ whole genome shotgun (WGS) entry which is preliminary data.</text>
</comment>
<dbReference type="EMBL" id="NHMP01000003">
    <property type="protein sequence ID" value="OXE49865.1"/>
    <property type="molecule type" value="Genomic_DNA"/>
</dbReference>
<name>A0A227KP62_9BURK</name>
<protein>
    <submittedName>
        <fullName evidence="1">Uncharacterized protein</fullName>
    </submittedName>
</protein>
<gene>
    <name evidence="1" type="ORF">ADH67_07005</name>
</gene>
<dbReference type="AlphaFoldDB" id="A0A227KP62"/>
<proteinExistence type="predicted"/>
<evidence type="ECO:0000313" key="2">
    <source>
        <dbReference type="Proteomes" id="UP000214610"/>
    </source>
</evidence>
<keyword evidence="2" id="KW-1185">Reference proteome</keyword>
<dbReference type="Proteomes" id="UP000214610">
    <property type="component" value="Unassembled WGS sequence"/>
</dbReference>
<sequence>MFKEQEADMSSLDGCGGRDTQPILVEALLSSLRVNVSLLFEVLMGSRPQAEGSVKCGSL</sequence>
<evidence type="ECO:0000313" key="1">
    <source>
        <dbReference type="EMBL" id="OXE49865.1"/>
    </source>
</evidence>
<reference evidence="2" key="1">
    <citation type="submission" date="2017-05" db="EMBL/GenBank/DDBJ databases">
        <title>Improved OligoMM genomes.</title>
        <authorList>
            <person name="Garzetti D."/>
        </authorList>
    </citation>
    <scope>NUCLEOTIDE SEQUENCE [LARGE SCALE GENOMIC DNA]</scope>
    <source>
        <strain evidence="2">YL45</strain>
    </source>
</reference>
<organism evidence="1 2">
    <name type="scientific">Turicimonas muris</name>
    <dbReference type="NCBI Taxonomy" id="1796652"/>
    <lineage>
        <taxon>Bacteria</taxon>
        <taxon>Pseudomonadati</taxon>
        <taxon>Pseudomonadota</taxon>
        <taxon>Betaproteobacteria</taxon>
        <taxon>Burkholderiales</taxon>
        <taxon>Sutterellaceae</taxon>
        <taxon>Turicimonas</taxon>
    </lineage>
</organism>
<accession>A0A227KP62</accession>